<accession>A0ABW1IVJ1</accession>
<dbReference type="InterPro" id="IPR036737">
    <property type="entry name" value="OmpA-like_sf"/>
</dbReference>
<keyword evidence="6 7" id="KW-0472">Membrane</keyword>
<dbReference type="PANTHER" id="PTHR30329">
    <property type="entry name" value="STATOR ELEMENT OF FLAGELLAR MOTOR COMPLEX"/>
    <property type="match status" value="1"/>
</dbReference>
<evidence type="ECO:0000259" key="10">
    <source>
        <dbReference type="PROSITE" id="PS51123"/>
    </source>
</evidence>
<dbReference type="CDD" id="cd07185">
    <property type="entry name" value="OmpA_C-like"/>
    <property type="match status" value="1"/>
</dbReference>
<dbReference type="EMBL" id="JBHSQV010000186">
    <property type="protein sequence ID" value="MFC5989061.1"/>
    <property type="molecule type" value="Genomic_DNA"/>
</dbReference>
<name>A0ABW1IVJ1_9BACL</name>
<keyword evidence="4 9" id="KW-0812">Transmembrane</keyword>
<protein>
    <submittedName>
        <fullName evidence="11">Flagellar motor protein MotB</fullName>
    </submittedName>
</protein>
<evidence type="ECO:0000256" key="1">
    <source>
        <dbReference type="ARBA" id="ARBA00004162"/>
    </source>
</evidence>
<organism evidence="11 12">
    <name type="scientific">Marinicrinis lubricantis</name>
    <dbReference type="NCBI Taxonomy" id="2086470"/>
    <lineage>
        <taxon>Bacteria</taxon>
        <taxon>Bacillati</taxon>
        <taxon>Bacillota</taxon>
        <taxon>Bacilli</taxon>
        <taxon>Bacillales</taxon>
        <taxon>Paenibacillaceae</taxon>
    </lineage>
</organism>
<comment type="subcellular location">
    <subcellularLocation>
        <location evidence="1">Cell membrane</location>
        <topology evidence="1">Single-pass membrane protein</topology>
    </subcellularLocation>
</comment>
<evidence type="ECO:0000256" key="9">
    <source>
        <dbReference type="SAM" id="Phobius"/>
    </source>
</evidence>
<dbReference type="RefSeq" id="WP_379896610.1">
    <property type="nucleotide sequence ID" value="NZ_CBCSCT010000005.1"/>
</dbReference>
<evidence type="ECO:0000256" key="8">
    <source>
        <dbReference type="SAM" id="Coils"/>
    </source>
</evidence>
<gene>
    <name evidence="11" type="primary">motB</name>
    <name evidence="11" type="ORF">ACFPXP_21870</name>
</gene>
<evidence type="ECO:0000256" key="4">
    <source>
        <dbReference type="ARBA" id="ARBA00022692"/>
    </source>
</evidence>
<feature type="transmembrane region" description="Helical" evidence="9">
    <location>
        <begin position="21"/>
        <end position="39"/>
    </location>
</feature>
<keyword evidence="12" id="KW-1185">Reference proteome</keyword>
<evidence type="ECO:0000256" key="5">
    <source>
        <dbReference type="ARBA" id="ARBA00022989"/>
    </source>
</evidence>
<keyword evidence="11" id="KW-0282">Flagellum</keyword>
<reference evidence="12" key="1">
    <citation type="journal article" date="2019" name="Int. J. Syst. Evol. Microbiol.">
        <title>The Global Catalogue of Microorganisms (GCM) 10K type strain sequencing project: providing services to taxonomists for standard genome sequencing and annotation.</title>
        <authorList>
            <consortium name="The Broad Institute Genomics Platform"/>
            <consortium name="The Broad Institute Genome Sequencing Center for Infectious Disease"/>
            <person name="Wu L."/>
            <person name="Ma J."/>
        </authorList>
    </citation>
    <scope>NUCLEOTIDE SEQUENCE [LARGE SCALE GENOMIC DNA]</scope>
    <source>
        <strain evidence="12">CCM 8749</strain>
    </source>
</reference>
<dbReference type="PROSITE" id="PS51123">
    <property type="entry name" value="OMPA_2"/>
    <property type="match status" value="1"/>
</dbReference>
<dbReference type="Proteomes" id="UP001596250">
    <property type="component" value="Unassembled WGS sequence"/>
</dbReference>
<dbReference type="Pfam" id="PF00691">
    <property type="entry name" value="OmpA"/>
    <property type="match status" value="1"/>
</dbReference>
<proteinExistence type="inferred from homology"/>
<dbReference type="SUPFAM" id="SSF103088">
    <property type="entry name" value="OmpA-like"/>
    <property type="match status" value="1"/>
</dbReference>
<keyword evidence="3" id="KW-1003">Cell membrane</keyword>
<dbReference type="Pfam" id="PF13677">
    <property type="entry name" value="MotB_plug"/>
    <property type="match status" value="1"/>
</dbReference>
<evidence type="ECO:0000313" key="11">
    <source>
        <dbReference type="EMBL" id="MFC5989061.1"/>
    </source>
</evidence>
<comment type="caution">
    <text evidence="11">The sequence shown here is derived from an EMBL/GenBank/DDBJ whole genome shotgun (WGS) entry which is preliminary data.</text>
</comment>
<evidence type="ECO:0000256" key="3">
    <source>
        <dbReference type="ARBA" id="ARBA00022475"/>
    </source>
</evidence>
<dbReference type="NCBIfam" id="NF005831">
    <property type="entry name" value="PRK07734.1"/>
    <property type="match status" value="1"/>
</dbReference>
<dbReference type="InterPro" id="IPR025713">
    <property type="entry name" value="MotB-like_N_dom"/>
</dbReference>
<keyword evidence="11" id="KW-0966">Cell projection</keyword>
<evidence type="ECO:0000313" key="12">
    <source>
        <dbReference type="Proteomes" id="UP001596250"/>
    </source>
</evidence>
<sequence>MKKRHKEHHEEHVDESWLVPYSDLLTLLLALFIVLFASSQVDQKKFDQIKESFNDAFTGGLSFFETSPSPIDQSGGYTDPDTEVYPSPTDSTIDSDTLAALQEEQELKMEQMQQEQLELEELKKQLDEYIENNGLKDQLGTKLNESSLLITIRDNALFDSGSAEVKADSEKMAHAIGDLLKAYPEYEVIIAGHTDNRPISTAQFPSNWDLSTERALNFMKILLEDKQLKPERFSATGYGEYRPVASNDTNVGRAQNRRVEVSILRKFKEDKVEISTTDQQ</sequence>
<dbReference type="InterPro" id="IPR006665">
    <property type="entry name" value="OmpA-like"/>
</dbReference>
<keyword evidence="11" id="KW-0969">Cilium</keyword>
<dbReference type="InterPro" id="IPR050330">
    <property type="entry name" value="Bact_OuterMem_StrucFunc"/>
</dbReference>
<evidence type="ECO:0000256" key="7">
    <source>
        <dbReference type="PROSITE-ProRule" id="PRU00473"/>
    </source>
</evidence>
<dbReference type="Gene3D" id="3.30.1330.60">
    <property type="entry name" value="OmpA-like domain"/>
    <property type="match status" value="1"/>
</dbReference>
<keyword evidence="8" id="KW-0175">Coiled coil</keyword>
<comment type="similarity">
    <text evidence="2">Belongs to the MotB family.</text>
</comment>
<dbReference type="PANTHER" id="PTHR30329:SF21">
    <property type="entry name" value="LIPOPROTEIN YIAD-RELATED"/>
    <property type="match status" value="1"/>
</dbReference>
<feature type="domain" description="OmpA-like" evidence="10">
    <location>
        <begin position="145"/>
        <end position="267"/>
    </location>
</feature>
<evidence type="ECO:0000256" key="6">
    <source>
        <dbReference type="ARBA" id="ARBA00023136"/>
    </source>
</evidence>
<evidence type="ECO:0000256" key="2">
    <source>
        <dbReference type="ARBA" id="ARBA00008914"/>
    </source>
</evidence>
<keyword evidence="5 9" id="KW-1133">Transmembrane helix</keyword>
<feature type="coiled-coil region" evidence="8">
    <location>
        <begin position="95"/>
        <end position="139"/>
    </location>
</feature>